<name>A0A562I2Z7_MICOL</name>
<dbReference type="Proteomes" id="UP000319825">
    <property type="component" value="Unassembled WGS sequence"/>
</dbReference>
<dbReference type="AlphaFoldDB" id="A0A562I2Z7"/>
<organism evidence="2 3">
    <name type="scientific">Micromonospora olivasterospora</name>
    <dbReference type="NCBI Taxonomy" id="1880"/>
    <lineage>
        <taxon>Bacteria</taxon>
        <taxon>Bacillati</taxon>
        <taxon>Actinomycetota</taxon>
        <taxon>Actinomycetes</taxon>
        <taxon>Micromonosporales</taxon>
        <taxon>Micromonosporaceae</taxon>
        <taxon>Micromonospora</taxon>
    </lineage>
</organism>
<sequence>MTAINQSRPPGGTTEQARQAASQVGQQTAQAGGLVGHTAAEQGRQVAAQARQEARHLTGEATSQLRDQARTQQHRAAEGLRGLGRELGSMADRGGDSGLAGEAVRRAATAADRAAGWLDAREPGEMMDDVRGYARQHPGMFLAGAAVAGVLVGRLTRNLTSGNGKRPSEQAAQTAQPGQPTGPQASQGATEARYTGEGPYIGAARAQNVSPDGRRETDIPGGVTP</sequence>
<feature type="compositionally biased region" description="Low complexity" evidence="1">
    <location>
        <begin position="39"/>
        <end position="51"/>
    </location>
</feature>
<comment type="caution">
    <text evidence="2">The sequence shown here is derived from an EMBL/GenBank/DDBJ whole genome shotgun (WGS) entry which is preliminary data.</text>
</comment>
<evidence type="ECO:0008006" key="4">
    <source>
        <dbReference type="Google" id="ProtNLM"/>
    </source>
</evidence>
<gene>
    <name evidence="2" type="ORF">JD77_00121</name>
</gene>
<feature type="region of interest" description="Disordered" evidence="1">
    <location>
        <begin position="1"/>
        <end position="98"/>
    </location>
</feature>
<keyword evidence="3" id="KW-1185">Reference proteome</keyword>
<accession>A0A562I2Z7</accession>
<protein>
    <recommendedName>
        <fullName evidence="4">DUF3618 domain-containing protein</fullName>
    </recommendedName>
</protein>
<reference evidence="2 3" key="1">
    <citation type="submission" date="2019-07" db="EMBL/GenBank/DDBJ databases">
        <title>R&amp;d 2014.</title>
        <authorList>
            <person name="Klenk H.-P."/>
        </authorList>
    </citation>
    <scope>NUCLEOTIDE SEQUENCE [LARGE SCALE GENOMIC DNA]</scope>
    <source>
        <strain evidence="2 3">DSM 43868</strain>
    </source>
</reference>
<dbReference type="OrthoDB" id="4578793at2"/>
<evidence type="ECO:0000256" key="1">
    <source>
        <dbReference type="SAM" id="MobiDB-lite"/>
    </source>
</evidence>
<dbReference type="EMBL" id="VLKE01000001">
    <property type="protein sequence ID" value="TWH65186.1"/>
    <property type="molecule type" value="Genomic_DNA"/>
</dbReference>
<proteinExistence type="predicted"/>
<dbReference type="RefSeq" id="WP_145772575.1">
    <property type="nucleotide sequence ID" value="NZ_BAAATQ010000186.1"/>
</dbReference>
<feature type="compositionally biased region" description="Low complexity" evidence="1">
    <location>
        <begin position="170"/>
        <end position="189"/>
    </location>
</feature>
<feature type="region of interest" description="Disordered" evidence="1">
    <location>
        <begin position="158"/>
        <end position="225"/>
    </location>
</feature>
<evidence type="ECO:0000313" key="2">
    <source>
        <dbReference type="EMBL" id="TWH65186.1"/>
    </source>
</evidence>
<evidence type="ECO:0000313" key="3">
    <source>
        <dbReference type="Proteomes" id="UP000319825"/>
    </source>
</evidence>
<feature type="compositionally biased region" description="Polar residues" evidence="1">
    <location>
        <begin position="1"/>
        <end position="30"/>
    </location>
</feature>